<protein>
    <submittedName>
        <fullName evidence="5">ABC transporter ATP-binding protein</fullName>
    </submittedName>
</protein>
<evidence type="ECO:0000256" key="2">
    <source>
        <dbReference type="ARBA" id="ARBA00022741"/>
    </source>
</evidence>
<reference evidence="5" key="1">
    <citation type="journal article" date="2020" name="mSystems">
        <title>Genome- and Community-Level Interaction Insights into Carbon Utilization and Element Cycling Functions of Hydrothermarchaeota in Hydrothermal Sediment.</title>
        <authorList>
            <person name="Zhou Z."/>
            <person name="Liu Y."/>
            <person name="Xu W."/>
            <person name="Pan J."/>
            <person name="Luo Z.H."/>
            <person name="Li M."/>
        </authorList>
    </citation>
    <scope>NUCLEOTIDE SEQUENCE [LARGE SCALE GENOMIC DNA]</scope>
    <source>
        <strain evidence="5">SpSt-853</strain>
    </source>
</reference>
<dbReference type="Pfam" id="PF00005">
    <property type="entry name" value="ABC_tran"/>
    <property type="match status" value="1"/>
</dbReference>
<evidence type="ECO:0000313" key="5">
    <source>
        <dbReference type="EMBL" id="HGZ12074.1"/>
    </source>
</evidence>
<dbReference type="PANTHER" id="PTHR45772">
    <property type="entry name" value="CONSERVED COMPONENT OF ABC TRANSPORTER FOR NATURAL AMINO ACIDS-RELATED"/>
    <property type="match status" value="1"/>
</dbReference>
<dbReference type="Gene3D" id="3.40.50.300">
    <property type="entry name" value="P-loop containing nucleotide triphosphate hydrolases"/>
    <property type="match status" value="1"/>
</dbReference>
<keyword evidence="1" id="KW-0813">Transport</keyword>
<dbReference type="GO" id="GO:1903805">
    <property type="term" value="P:L-valine import across plasma membrane"/>
    <property type="evidence" value="ECO:0007669"/>
    <property type="project" value="TreeGrafter"/>
</dbReference>
<keyword evidence="3 5" id="KW-0067">ATP-binding</keyword>
<dbReference type="PROSITE" id="PS00211">
    <property type="entry name" value="ABC_TRANSPORTER_1"/>
    <property type="match status" value="1"/>
</dbReference>
<dbReference type="FunFam" id="3.40.50.300:FF:000421">
    <property type="entry name" value="Branched-chain amino acid ABC transporter ATP-binding protein"/>
    <property type="match status" value="1"/>
</dbReference>
<feature type="domain" description="ABC transporter" evidence="4">
    <location>
        <begin position="2"/>
        <end position="249"/>
    </location>
</feature>
<sequence>MLKISGVSKYFGGVPALEEVSFPVRAGMVTALIGPNGAGKTTLLDCLSGILAPDRGSMYFRGQELAGLPAHHRARLGLARTFQNLRLFPRLSVLDNVLTGLTVEGESPLLTALLRPPSLRHRERRLRLKALEALDTFGLADKADLPAGILSYGDKKRVELARALVSQPVLTLLDEPVAGLNPEETAEVAQILRQWRQQGKTLLLVEHDMDLVMSVADQVVVLDGGKKIASGTPDEVRVNPLVLEAYLGKISLTA</sequence>
<comment type="caution">
    <text evidence="5">The sequence shown here is derived from an EMBL/GenBank/DDBJ whole genome shotgun (WGS) entry which is preliminary data.</text>
</comment>
<dbReference type="InterPro" id="IPR051120">
    <property type="entry name" value="ABC_AA/LPS_Transport"/>
</dbReference>
<dbReference type="InterPro" id="IPR027417">
    <property type="entry name" value="P-loop_NTPase"/>
</dbReference>
<dbReference type="InterPro" id="IPR017871">
    <property type="entry name" value="ABC_transporter-like_CS"/>
</dbReference>
<dbReference type="PROSITE" id="PS50893">
    <property type="entry name" value="ABC_TRANSPORTER_2"/>
    <property type="match status" value="1"/>
</dbReference>
<dbReference type="InterPro" id="IPR032823">
    <property type="entry name" value="BCA_ABC_TP_C"/>
</dbReference>
<proteinExistence type="predicted"/>
<accession>A0A7C5AM56</accession>
<dbReference type="AlphaFoldDB" id="A0A7C5AM56"/>
<dbReference type="GO" id="GO:0015192">
    <property type="term" value="F:L-phenylalanine transmembrane transporter activity"/>
    <property type="evidence" value="ECO:0007669"/>
    <property type="project" value="TreeGrafter"/>
</dbReference>
<organism evidence="5">
    <name type="scientific">Desulfobacca acetoxidans</name>
    <dbReference type="NCBI Taxonomy" id="60893"/>
    <lineage>
        <taxon>Bacteria</taxon>
        <taxon>Pseudomonadati</taxon>
        <taxon>Thermodesulfobacteriota</taxon>
        <taxon>Desulfobaccia</taxon>
        <taxon>Desulfobaccales</taxon>
        <taxon>Desulfobaccaceae</taxon>
        <taxon>Desulfobacca</taxon>
    </lineage>
</organism>
<dbReference type="CDD" id="cd03219">
    <property type="entry name" value="ABC_Mj1267_LivG_branched"/>
    <property type="match status" value="1"/>
</dbReference>
<dbReference type="EMBL" id="DTKJ01000055">
    <property type="protein sequence ID" value="HGZ12074.1"/>
    <property type="molecule type" value="Genomic_DNA"/>
</dbReference>
<dbReference type="GO" id="GO:0015188">
    <property type="term" value="F:L-isoleucine transmembrane transporter activity"/>
    <property type="evidence" value="ECO:0007669"/>
    <property type="project" value="TreeGrafter"/>
</dbReference>
<dbReference type="PANTHER" id="PTHR45772:SF7">
    <property type="entry name" value="AMINO ACID ABC TRANSPORTER ATP-BINDING PROTEIN"/>
    <property type="match status" value="1"/>
</dbReference>
<evidence type="ECO:0000256" key="1">
    <source>
        <dbReference type="ARBA" id="ARBA00022448"/>
    </source>
</evidence>
<dbReference type="InterPro" id="IPR003593">
    <property type="entry name" value="AAA+_ATPase"/>
</dbReference>
<dbReference type="GO" id="GO:0015808">
    <property type="term" value="P:L-alanine transport"/>
    <property type="evidence" value="ECO:0007669"/>
    <property type="project" value="TreeGrafter"/>
</dbReference>
<dbReference type="SUPFAM" id="SSF52540">
    <property type="entry name" value="P-loop containing nucleoside triphosphate hydrolases"/>
    <property type="match status" value="1"/>
</dbReference>
<evidence type="ECO:0000259" key="4">
    <source>
        <dbReference type="PROSITE" id="PS50893"/>
    </source>
</evidence>
<dbReference type="GO" id="GO:0005886">
    <property type="term" value="C:plasma membrane"/>
    <property type="evidence" value="ECO:0007669"/>
    <property type="project" value="TreeGrafter"/>
</dbReference>
<name>A0A7C5AM56_9BACT</name>
<keyword evidence="2" id="KW-0547">Nucleotide-binding</keyword>
<dbReference type="GO" id="GO:0005304">
    <property type="term" value="F:L-valine transmembrane transporter activity"/>
    <property type="evidence" value="ECO:0007669"/>
    <property type="project" value="TreeGrafter"/>
</dbReference>
<dbReference type="InterPro" id="IPR003439">
    <property type="entry name" value="ABC_transporter-like_ATP-bd"/>
</dbReference>
<dbReference type="GO" id="GO:0042941">
    <property type="term" value="P:D-alanine transmembrane transport"/>
    <property type="evidence" value="ECO:0007669"/>
    <property type="project" value="TreeGrafter"/>
</dbReference>
<dbReference type="Pfam" id="PF12399">
    <property type="entry name" value="BCA_ABC_TP_C"/>
    <property type="match status" value="1"/>
</dbReference>
<dbReference type="GO" id="GO:1903806">
    <property type="term" value="P:L-isoleucine import across plasma membrane"/>
    <property type="evidence" value="ECO:0007669"/>
    <property type="project" value="TreeGrafter"/>
</dbReference>
<dbReference type="SMART" id="SM00382">
    <property type="entry name" value="AAA"/>
    <property type="match status" value="1"/>
</dbReference>
<dbReference type="GO" id="GO:0005524">
    <property type="term" value="F:ATP binding"/>
    <property type="evidence" value="ECO:0007669"/>
    <property type="project" value="UniProtKB-KW"/>
</dbReference>
<dbReference type="GO" id="GO:0016887">
    <property type="term" value="F:ATP hydrolysis activity"/>
    <property type="evidence" value="ECO:0007669"/>
    <property type="project" value="InterPro"/>
</dbReference>
<evidence type="ECO:0000256" key="3">
    <source>
        <dbReference type="ARBA" id="ARBA00022840"/>
    </source>
</evidence>
<gene>
    <name evidence="5" type="ORF">ENW48_07645</name>
</gene>